<evidence type="ECO:0000256" key="3">
    <source>
        <dbReference type="ARBA" id="ARBA00023295"/>
    </source>
</evidence>
<dbReference type="InterPro" id="IPR013783">
    <property type="entry name" value="Ig-like_fold"/>
</dbReference>
<feature type="domain" description="Glycosyl hydrolases family 2 sugar binding" evidence="7">
    <location>
        <begin position="118"/>
        <end position="198"/>
    </location>
</feature>
<dbReference type="SUPFAM" id="SSF51445">
    <property type="entry name" value="(Trans)glycosidases"/>
    <property type="match status" value="1"/>
</dbReference>
<dbReference type="OrthoDB" id="408320at2759"/>
<dbReference type="SUPFAM" id="SSF49785">
    <property type="entry name" value="Galactose-binding domain-like"/>
    <property type="match status" value="1"/>
</dbReference>
<dbReference type="GO" id="GO:0004553">
    <property type="term" value="F:hydrolase activity, hydrolyzing O-glycosyl compounds"/>
    <property type="evidence" value="ECO:0007669"/>
    <property type="project" value="InterPro"/>
</dbReference>
<evidence type="ECO:0000259" key="6">
    <source>
        <dbReference type="Pfam" id="PF02836"/>
    </source>
</evidence>
<dbReference type="AlphaFoldDB" id="A0A1R3RY08"/>
<dbReference type="InterPro" id="IPR036156">
    <property type="entry name" value="Beta-gal/glucu_dom_sf"/>
</dbReference>
<dbReference type="Pfam" id="PF02837">
    <property type="entry name" value="Glyco_hydro_2_N"/>
    <property type="match status" value="1"/>
</dbReference>
<evidence type="ECO:0000256" key="2">
    <source>
        <dbReference type="ARBA" id="ARBA00022801"/>
    </source>
</evidence>
<dbReference type="UniPathway" id="UPA00280"/>
<protein>
    <submittedName>
        <fullName evidence="8">Glycoside hydrolase family 2 protein</fullName>
    </submittedName>
</protein>
<sequence>MHGTFAYLALFLTCSFARSVRKPHQNTARTTVQYAPKQPPLTTPWTDDVGINPWPEYPRPQMERTQWKNLNGIWQYQSASSLNDSQNAPFGQDLAQEVLIPSCLESGLSGIQGTNTLYSWFRTNFTVPSTWDGENVLLNFGAVDYEATVFINGQQAGFHRGGYFQFTVDITQYVDLSTSNEMIVFVHDPTDSDGYVIPIGKQHLSPSHIFYTPCSGIWQSVWIETAPANYVTQLDLSADMHGQVNVTVHSSSGNGTAVNISVLDGGDVVGSATGLSDQPLLFNVSDPKLWSPDSPNLYNVSVTMGQDRIKSYTGFRTFSKGTVNGVVRPLVNGNFTFIFGTLDQGYWPDGLYTPPNREAMVYDLQFLKELGFNMVRKHIKVEPALWYRACDEMGLLVIQDMPSLRPLETETDANGVTQTVLPDADQQNEFGRQLELLVNQLKSYPSIFTWVIYNEGWGQITSYYPEFNLTSIVKQLDPTRLVDATSGWHDHGAGDFSDNHHYANPQCGTPFYSIDSTPYDSNRIGIQGEFGGLGHNVSIDHLWNNQEAINSINQTYEVDLDLDAWNYRSHLLLSELQDQVRLYACSAGVWTQTTDVEGEVNGLMTYDRRIKRVDESQWKADIQGLYDAASNRTNSSSSKN</sequence>
<proteinExistence type="inferred from homology"/>
<dbReference type="Gene3D" id="2.60.120.260">
    <property type="entry name" value="Galactose-binding domain-like"/>
    <property type="match status" value="1"/>
</dbReference>
<feature type="chain" id="PRO_5013317606" evidence="4">
    <location>
        <begin position="18"/>
        <end position="640"/>
    </location>
</feature>
<evidence type="ECO:0000256" key="4">
    <source>
        <dbReference type="SAM" id="SignalP"/>
    </source>
</evidence>
<feature type="domain" description="Glycoside hydrolase family 2 catalytic" evidence="6">
    <location>
        <begin position="358"/>
        <end position="497"/>
    </location>
</feature>
<gene>
    <name evidence="8" type="ORF">ASPCADRAFT_137715</name>
</gene>
<evidence type="ECO:0000259" key="7">
    <source>
        <dbReference type="Pfam" id="PF02837"/>
    </source>
</evidence>
<dbReference type="Gene3D" id="2.60.40.10">
    <property type="entry name" value="Immunoglobulins"/>
    <property type="match status" value="1"/>
</dbReference>
<dbReference type="InterPro" id="IPR017853">
    <property type="entry name" value="GH"/>
</dbReference>
<keyword evidence="3" id="KW-0326">Glycosidase</keyword>
<organism evidence="8 9">
    <name type="scientific">Aspergillus carbonarius (strain ITEM 5010)</name>
    <dbReference type="NCBI Taxonomy" id="602072"/>
    <lineage>
        <taxon>Eukaryota</taxon>
        <taxon>Fungi</taxon>
        <taxon>Dikarya</taxon>
        <taxon>Ascomycota</taxon>
        <taxon>Pezizomycotina</taxon>
        <taxon>Eurotiomycetes</taxon>
        <taxon>Eurotiomycetidae</taxon>
        <taxon>Eurotiales</taxon>
        <taxon>Aspergillaceae</taxon>
        <taxon>Aspergillus</taxon>
        <taxon>Aspergillus subgen. Circumdati</taxon>
    </lineage>
</organism>
<dbReference type="InterPro" id="IPR051913">
    <property type="entry name" value="GH2_Domain-Containing"/>
</dbReference>
<feature type="domain" description="Glycoside hydrolase family 2 immunoglobulin-like beta-sandwich" evidence="5">
    <location>
        <begin position="230"/>
        <end position="316"/>
    </location>
</feature>
<dbReference type="Pfam" id="PF02836">
    <property type="entry name" value="Glyco_hydro_2_C"/>
    <property type="match status" value="1"/>
</dbReference>
<comment type="similarity">
    <text evidence="1">Belongs to the glycosyl hydrolase 2 family.</text>
</comment>
<name>A0A1R3RY08_ASPC5</name>
<dbReference type="InterPro" id="IPR008979">
    <property type="entry name" value="Galactose-bd-like_sf"/>
</dbReference>
<feature type="signal peptide" evidence="4">
    <location>
        <begin position="1"/>
        <end position="17"/>
    </location>
</feature>
<keyword evidence="9" id="KW-1185">Reference proteome</keyword>
<dbReference type="InterPro" id="IPR006104">
    <property type="entry name" value="Glyco_hydro_2_N"/>
</dbReference>
<keyword evidence="4" id="KW-0732">Signal</keyword>
<dbReference type="Pfam" id="PF00703">
    <property type="entry name" value="Glyco_hydro_2"/>
    <property type="match status" value="1"/>
</dbReference>
<dbReference type="SUPFAM" id="SSF49303">
    <property type="entry name" value="beta-Galactosidase/glucuronidase domain"/>
    <property type="match status" value="1"/>
</dbReference>
<dbReference type="PANTHER" id="PTHR42732">
    <property type="entry name" value="BETA-GALACTOSIDASE"/>
    <property type="match status" value="1"/>
</dbReference>
<accession>A0A1R3RY08</accession>
<dbReference type="InterPro" id="IPR006102">
    <property type="entry name" value="Ig-like_GH2"/>
</dbReference>
<dbReference type="Gene3D" id="3.20.20.80">
    <property type="entry name" value="Glycosidases"/>
    <property type="match status" value="1"/>
</dbReference>
<dbReference type="STRING" id="602072.A0A1R3RY08"/>
<dbReference type="EMBL" id="KV907494">
    <property type="protein sequence ID" value="OOF99351.1"/>
    <property type="molecule type" value="Genomic_DNA"/>
</dbReference>
<evidence type="ECO:0000313" key="9">
    <source>
        <dbReference type="Proteomes" id="UP000188318"/>
    </source>
</evidence>
<dbReference type="InterPro" id="IPR006103">
    <property type="entry name" value="Glyco_hydro_2_cat"/>
</dbReference>
<dbReference type="VEuPathDB" id="FungiDB:ASPCADRAFT_137715"/>
<evidence type="ECO:0000259" key="5">
    <source>
        <dbReference type="Pfam" id="PF00703"/>
    </source>
</evidence>
<evidence type="ECO:0000313" key="8">
    <source>
        <dbReference type="EMBL" id="OOF99351.1"/>
    </source>
</evidence>
<dbReference type="OMA" id="PQCGSPF"/>
<dbReference type="PANTHER" id="PTHR42732:SF2">
    <property type="entry name" value="BETA-MANNOSIDASE"/>
    <property type="match status" value="1"/>
</dbReference>
<keyword evidence="2 8" id="KW-0378">Hydrolase</keyword>
<dbReference type="Proteomes" id="UP000188318">
    <property type="component" value="Unassembled WGS sequence"/>
</dbReference>
<dbReference type="GO" id="GO:0005975">
    <property type="term" value="P:carbohydrate metabolic process"/>
    <property type="evidence" value="ECO:0007669"/>
    <property type="project" value="InterPro"/>
</dbReference>
<reference evidence="9" key="1">
    <citation type="journal article" date="2017" name="Genome Biol.">
        <title>Comparative genomics reveals high biological diversity and specific adaptations in the industrially and medically important fungal genus Aspergillus.</title>
        <authorList>
            <person name="de Vries R.P."/>
            <person name="Riley R."/>
            <person name="Wiebenga A."/>
            <person name="Aguilar-Osorio G."/>
            <person name="Amillis S."/>
            <person name="Uchima C.A."/>
            <person name="Anderluh G."/>
            <person name="Asadollahi M."/>
            <person name="Askin M."/>
            <person name="Barry K."/>
            <person name="Battaglia E."/>
            <person name="Bayram O."/>
            <person name="Benocci T."/>
            <person name="Braus-Stromeyer S.A."/>
            <person name="Caldana C."/>
            <person name="Canovas D."/>
            <person name="Cerqueira G.C."/>
            <person name="Chen F."/>
            <person name="Chen W."/>
            <person name="Choi C."/>
            <person name="Clum A."/>
            <person name="Dos Santos R.A."/>
            <person name="Damasio A.R."/>
            <person name="Diallinas G."/>
            <person name="Emri T."/>
            <person name="Fekete E."/>
            <person name="Flipphi M."/>
            <person name="Freyberg S."/>
            <person name="Gallo A."/>
            <person name="Gournas C."/>
            <person name="Habgood R."/>
            <person name="Hainaut M."/>
            <person name="Harispe M.L."/>
            <person name="Henrissat B."/>
            <person name="Hilden K.S."/>
            <person name="Hope R."/>
            <person name="Hossain A."/>
            <person name="Karabika E."/>
            <person name="Karaffa L."/>
            <person name="Karanyi Z."/>
            <person name="Krasevec N."/>
            <person name="Kuo A."/>
            <person name="Kusch H."/>
            <person name="LaButti K."/>
            <person name="Lagendijk E.L."/>
            <person name="Lapidus A."/>
            <person name="Levasseur A."/>
            <person name="Lindquist E."/>
            <person name="Lipzen A."/>
            <person name="Logrieco A.F."/>
            <person name="MacCabe A."/>
            <person name="Maekelae M.R."/>
            <person name="Malavazi I."/>
            <person name="Melin P."/>
            <person name="Meyer V."/>
            <person name="Mielnichuk N."/>
            <person name="Miskei M."/>
            <person name="Molnar A.P."/>
            <person name="Mule G."/>
            <person name="Ngan C.Y."/>
            <person name="Orejas M."/>
            <person name="Orosz E."/>
            <person name="Ouedraogo J.P."/>
            <person name="Overkamp K.M."/>
            <person name="Park H.-S."/>
            <person name="Perrone G."/>
            <person name="Piumi F."/>
            <person name="Punt P.J."/>
            <person name="Ram A.F."/>
            <person name="Ramon A."/>
            <person name="Rauscher S."/>
            <person name="Record E."/>
            <person name="Riano-Pachon D.M."/>
            <person name="Robert V."/>
            <person name="Roehrig J."/>
            <person name="Ruller R."/>
            <person name="Salamov A."/>
            <person name="Salih N.S."/>
            <person name="Samson R.A."/>
            <person name="Sandor E."/>
            <person name="Sanguinetti M."/>
            <person name="Schuetze T."/>
            <person name="Sepcic K."/>
            <person name="Shelest E."/>
            <person name="Sherlock G."/>
            <person name="Sophianopoulou V."/>
            <person name="Squina F.M."/>
            <person name="Sun H."/>
            <person name="Susca A."/>
            <person name="Todd R.B."/>
            <person name="Tsang A."/>
            <person name="Unkles S.E."/>
            <person name="van de Wiele N."/>
            <person name="van Rossen-Uffink D."/>
            <person name="Oliveira J.V."/>
            <person name="Vesth T.C."/>
            <person name="Visser J."/>
            <person name="Yu J.-H."/>
            <person name="Zhou M."/>
            <person name="Andersen M.R."/>
            <person name="Archer D.B."/>
            <person name="Baker S.E."/>
            <person name="Benoit I."/>
            <person name="Brakhage A.A."/>
            <person name="Braus G.H."/>
            <person name="Fischer R."/>
            <person name="Frisvad J.C."/>
            <person name="Goldman G.H."/>
            <person name="Houbraken J."/>
            <person name="Oakley B."/>
            <person name="Pocsi I."/>
            <person name="Scazzocchio C."/>
            <person name="Seiboth B."/>
            <person name="vanKuyk P.A."/>
            <person name="Wortman J."/>
            <person name="Dyer P.S."/>
            <person name="Grigoriev I.V."/>
        </authorList>
    </citation>
    <scope>NUCLEOTIDE SEQUENCE [LARGE SCALE GENOMIC DNA]</scope>
    <source>
        <strain evidence="9">ITEM 5010</strain>
    </source>
</reference>
<evidence type="ECO:0000256" key="1">
    <source>
        <dbReference type="ARBA" id="ARBA00007401"/>
    </source>
</evidence>